<dbReference type="InterPro" id="IPR014721">
    <property type="entry name" value="Ribsml_uS5_D2-typ_fold_subgr"/>
</dbReference>
<evidence type="ECO:0000256" key="6">
    <source>
        <dbReference type="ARBA" id="ARBA00022884"/>
    </source>
</evidence>
<dbReference type="HAMAP" id="MF_00227">
    <property type="entry name" value="RNase_P"/>
    <property type="match status" value="1"/>
</dbReference>
<sequence length="146" mass="16308">MSRTGGKRPHEFPKSSRVVRSSEFTKALRRGGVAANDCLVVFALPHDVPDADGEPSPDKSKTVKCRLGVTIPKKTGNAVVRNRWKRLIREAFRLNQSQLPGGFDYVVRPKKDVTADWKMIEKGFVKLVGRAVRRSQSSTDRSSTRS</sequence>
<dbReference type="InterPro" id="IPR000100">
    <property type="entry name" value="RNase_P"/>
</dbReference>
<name>F2AUV9_RHOBT</name>
<dbReference type="GO" id="GO:0030677">
    <property type="term" value="C:ribonuclease P complex"/>
    <property type="evidence" value="ECO:0007669"/>
    <property type="project" value="TreeGrafter"/>
</dbReference>
<evidence type="ECO:0000313" key="9">
    <source>
        <dbReference type="EMBL" id="EGF26568.1"/>
    </source>
</evidence>
<dbReference type="NCBIfam" id="TIGR00188">
    <property type="entry name" value="rnpA"/>
    <property type="match status" value="1"/>
</dbReference>
<keyword evidence="4 7" id="KW-0255">Endonuclease</keyword>
<keyword evidence="6 7" id="KW-0694">RNA-binding</keyword>
<dbReference type="EC" id="3.1.26.5" evidence="7 8"/>
<dbReference type="PANTHER" id="PTHR33992:SF1">
    <property type="entry name" value="RIBONUCLEASE P PROTEIN COMPONENT"/>
    <property type="match status" value="1"/>
</dbReference>
<dbReference type="GO" id="GO:0042781">
    <property type="term" value="F:3'-tRNA processing endoribonuclease activity"/>
    <property type="evidence" value="ECO:0007669"/>
    <property type="project" value="TreeGrafter"/>
</dbReference>
<reference evidence="9 10" key="1">
    <citation type="journal article" date="2013" name="Mar. Genomics">
        <title>Expression of sulfatases in Rhodopirellula baltica and the diversity of sulfatases in the genus Rhodopirellula.</title>
        <authorList>
            <person name="Wegner C.E."/>
            <person name="Richter-Heitmann T."/>
            <person name="Klindworth A."/>
            <person name="Klockow C."/>
            <person name="Richter M."/>
            <person name="Achstetter T."/>
            <person name="Glockner F.O."/>
            <person name="Harder J."/>
        </authorList>
    </citation>
    <scope>NUCLEOTIDE SEQUENCE [LARGE SCALE GENOMIC DNA]</scope>
    <source>
        <strain evidence="9 10">WH47</strain>
    </source>
</reference>
<dbReference type="Proteomes" id="UP000006222">
    <property type="component" value="Unassembled WGS sequence"/>
</dbReference>
<dbReference type="FunFam" id="3.30.230.10:FF:000021">
    <property type="entry name" value="Ribonuclease P protein component"/>
    <property type="match status" value="1"/>
</dbReference>
<comment type="function">
    <text evidence="1 7">RNaseP catalyzes the removal of the 5'-leader sequence from pre-tRNA to produce the mature 5'-terminus. It can also cleave other RNA substrates such as 4.5S RNA. The protein component plays an auxiliary but essential role in vivo by binding to the 5'-leader sequence and broadening the substrate specificity of the ribozyme.</text>
</comment>
<dbReference type="Pfam" id="PF00825">
    <property type="entry name" value="Ribonuclease_P"/>
    <property type="match status" value="1"/>
</dbReference>
<gene>
    <name evidence="7" type="primary">rnpA</name>
    <name evidence="9" type="ORF">RBWH47_05466</name>
</gene>
<dbReference type="GO" id="GO:0004526">
    <property type="term" value="F:ribonuclease P activity"/>
    <property type="evidence" value="ECO:0007669"/>
    <property type="project" value="UniProtKB-UniRule"/>
</dbReference>
<dbReference type="SUPFAM" id="SSF54211">
    <property type="entry name" value="Ribosomal protein S5 domain 2-like"/>
    <property type="match status" value="1"/>
</dbReference>
<dbReference type="RefSeq" id="WP_007327419.1">
    <property type="nucleotide sequence ID" value="NZ_AFAR01000181.1"/>
</dbReference>
<keyword evidence="3 7" id="KW-0540">Nuclease</keyword>
<keyword evidence="2 7" id="KW-0819">tRNA processing</keyword>
<evidence type="ECO:0000256" key="5">
    <source>
        <dbReference type="ARBA" id="ARBA00022801"/>
    </source>
</evidence>
<evidence type="ECO:0000256" key="1">
    <source>
        <dbReference type="ARBA" id="ARBA00002663"/>
    </source>
</evidence>
<dbReference type="Gene3D" id="3.30.230.10">
    <property type="match status" value="1"/>
</dbReference>
<evidence type="ECO:0000256" key="4">
    <source>
        <dbReference type="ARBA" id="ARBA00022759"/>
    </source>
</evidence>
<dbReference type="PANTHER" id="PTHR33992">
    <property type="entry name" value="RIBONUCLEASE P PROTEIN COMPONENT"/>
    <property type="match status" value="1"/>
</dbReference>
<dbReference type="GO" id="GO:0001682">
    <property type="term" value="P:tRNA 5'-leader removal"/>
    <property type="evidence" value="ECO:0007669"/>
    <property type="project" value="UniProtKB-UniRule"/>
</dbReference>
<proteinExistence type="inferred from homology"/>
<dbReference type="PATRIC" id="fig|991778.3.peg.3728"/>
<comment type="subunit">
    <text evidence="7">Consists of a catalytic RNA component (M1 or rnpB) and a protein subunit.</text>
</comment>
<comment type="caution">
    <text evidence="9">The sequence shown here is derived from an EMBL/GenBank/DDBJ whole genome shotgun (WGS) entry which is preliminary data.</text>
</comment>
<comment type="similarity">
    <text evidence="7">Belongs to the RnpA family.</text>
</comment>
<dbReference type="GO" id="GO:0000049">
    <property type="term" value="F:tRNA binding"/>
    <property type="evidence" value="ECO:0007669"/>
    <property type="project" value="UniProtKB-UniRule"/>
</dbReference>
<evidence type="ECO:0000256" key="7">
    <source>
        <dbReference type="HAMAP-Rule" id="MF_00227"/>
    </source>
</evidence>
<dbReference type="AlphaFoldDB" id="F2AUV9"/>
<keyword evidence="5 7" id="KW-0378">Hydrolase</keyword>
<evidence type="ECO:0000256" key="3">
    <source>
        <dbReference type="ARBA" id="ARBA00022722"/>
    </source>
</evidence>
<evidence type="ECO:0000313" key="10">
    <source>
        <dbReference type="Proteomes" id="UP000006222"/>
    </source>
</evidence>
<organism evidence="9 10">
    <name type="scientific">Rhodopirellula baltica WH47</name>
    <dbReference type="NCBI Taxonomy" id="991778"/>
    <lineage>
        <taxon>Bacteria</taxon>
        <taxon>Pseudomonadati</taxon>
        <taxon>Planctomycetota</taxon>
        <taxon>Planctomycetia</taxon>
        <taxon>Pirellulales</taxon>
        <taxon>Pirellulaceae</taxon>
        <taxon>Rhodopirellula</taxon>
    </lineage>
</organism>
<dbReference type="InterPro" id="IPR020568">
    <property type="entry name" value="Ribosomal_Su5_D2-typ_SF"/>
</dbReference>
<accession>F2AUV9</accession>
<comment type="catalytic activity">
    <reaction evidence="7">
        <text>Endonucleolytic cleavage of RNA, removing 5'-extranucleotides from tRNA precursor.</text>
        <dbReference type="EC" id="3.1.26.5"/>
    </reaction>
</comment>
<protein>
    <recommendedName>
        <fullName evidence="7 8">Ribonuclease P protein component</fullName>
        <shortName evidence="7">RNase P protein</shortName>
        <shortName evidence="7">RNaseP protein</shortName>
        <ecNumber evidence="7 8">3.1.26.5</ecNumber>
    </recommendedName>
    <alternativeName>
        <fullName evidence="7">Protein C5</fullName>
    </alternativeName>
</protein>
<dbReference type="EMBL" id="AFAR01000181">
    <property type="protein sequence ID" value="EGF26568.1"/>
    <property type="molecule type" value="Genomic_DNA"/>
</dbReference>
<evidence type="ECO:0000256" key="8">
    <source>
        <dbReference type="NCBIfam" id="TIGR00188"/>
    </source>
</evidence>
<evidence type="ECO:0000256" key="2">
    <source>
        <dbReference type="ARBA" id="ARBA00022694"/>
    </source>
</evidence>